<dbReference type="InterPro" id="IPR020845">
    <property type="entry name" value="AMP-binding_CS"/>
</dbReference>
<proteinExistence type="predicted"/>
<keyword evidence="3" id="KW-0436">Ligase</keyword>
<dbReference type="EMBL" id="JBHRYC010000038">
    <property type="protein sequence ID" value="MFC3637479.1"/>
    <property type="molecule type" value="Genomic_DNA"/>
</dbReference>
<dbReference type="PROSITE" id="PS00455">
    <property type="entry name" value="AMP_BINDING"/>
    <property type="match status" value="1"/>
</dbReference>
<dbReference type="EC" id="6.2.1.3" evidence="3"/>
<dbReference type="SUPFAM" id="SSF56801">
    <property type="entry name" value="Acetyl-CoA synthetase-like"/>
    <property type="match status" value="1"/>
</dbReference>
<accession>A0ABV7UGI8</accession>
<dbReference type="Gene3D" id="3.40.50.12780">
    <property type="entry name" value="N-terminal domain of ligase-like"/>
    <property type="match status" value="1"/>
</dbReference>
<dbReference type="GO" id="GO:0004467">
    <property type="term" value="F:long-chain fatty acid-CoA ligase activity"/>
    <property type="evidence" value="ECO:0007669"/>
    <property type="project" value="UniProtKB-EC"/>
</dbReference>
<dbReference type="CDD" id="cd17631">
    <property type="entry name" value="FACL_FadD13-like"/>
    <property type="match status" value="1"/>
</dbReference>
<dbReference type="Proteomes" id="UP001595704">
    <property type="component" value="Unassembled WGS sequence"/>
</dbReference>
<dbReference type="InterPro" id="IPR042099">
    <property type="entry name" value="ANL_N_sf"/>
</dbReference>
<sequence length="515" mass="55796">MTINIGHFLAKRALLSPQLEAIVEPSAGGRRQTFRQLNARCNQVANALRASGVAPGERVGLLMMNGLEFIESFYAVAKTGAVNVPLNWRLVADELEFILKDSGAAVLIYSEEFAAIAAELHGRGAKTDIRFWVQVGGQPAAFATSYDVWMGGAPGVEPELAGFEDDLLFIMYTSGTTGLPKGVMHSHNSVMWSILTVAATADVRYGDRYLLSLPMFHVGALNPVMGNLYLGVTSVVLKSFDPGQSWELIRDEKITCTLMVPAMLQFMLAAYDRATHDHSSLRWCVSGAAPVPVTLIETYVAMGIEVLQVYGLTESCGPGCMIVGEDAVTRAGSTGRAFFHTDMRVIDGNGQECAAGENGEVVLRGRHMMVGYWNRPDATAQAMRDGWLHTGDVGSLDEEGFLTIRDRMKDMLISGGENVYPAEVENVLLGHPGVSDAAVIGLPSPKWGEVPLAVVVRKDADLSEANVLEWCKGKLAPFKRPKVAVFIDVIPRNPTGKILKRVLRDAYGQSVKAPE</sequence>
<dbReference type="NCBIfam" id="NF004837">
    <property type="entry name" value="PRK06187.1"/>
    <property type="match status" value="1"/>
</dbReference>
<name>A0ABV7UGI8_9HYPH</name>
<keyword evidence="4" id="KW-1185">Reference proteome</keyword>
<dbReference type="InterPro" id="IPR000873">
    <property type="entry name" value="AMP-dep_synth/lig_dom"/>
</dbReference>
<feature type="domain" description="AMP-dependent synthetase/ligase" evidence="1">
    <location>
        <begin position="13"/>
        <end position="373"/>
    </location>
</feature>
<evidence type="ECO:0000259" key="2">
    <source>
        <dbReference type="Pfam" id="PF13193"/>
    </source>
</evidence>
<dbReference type="Pfam" id="PF00501">
    <property type="entry name" value="AMP-binding"/>
    <property type="match status" value="1"/>
</dbReference>
<feature type="domain" description="AMP-binding enzyme C-terminal" evidence="2">
    <location>
        <begin position="423"/>
        <end position="497"/>
    </location>
</feature>
<evidence type="ECO:0000259" key="1">
    <source>
        <dbReference type="Pfam" id="PF00501"/>
    </source>
</evidence>
<evidence type="ECO:0000313" key="3">
    <source>
        <dbReference type="EMBL" id="MFC3637479.1"/>
    </source>
</evidence>
<dbReference type="InterPro" id="IPR045851">
    <property type="entry name" value="AMP-bd_C_sf"/>
</dbReference>
<dbReference type="Pfam" id="PF13193">
    <property type="entry name" value="AMP-binding_C"/>
    <property type="match status" value="1"/>
</dbReference>
<dbReference type="Gene3D" id="3.30.300.30">
    <property type="match status" value="1"/>
</dbReference>
<dbReference type="PANTHER" id="PTHR43767:SF1">
    <property type="entry name" value="NONRIBOSOMAL PEPTIDE SYNTHASE PES1 (EUROFUNG)-RELATED"/>
    <property type="match status" value="1"/>
</dbReference>
<organism evidence="3 4">
    <name type="scientific">Camelimonas fluminis</name>
    <dbReference type="NCBI Taxonomy" id="1576911"/>
    <lineage>
        <taxon>Bacteria</taxon>
        <taxon>Pseudomonadati</taxon>
        <taxon>Pseudomonadota</taxon>
        <taxon>Alphaproteobacteria</taxon>
        <taxon>Hyphomicrobiales</taxon>
        <taxon>Chelatococcaceae</taxon>
        <taxon>Camelimonas</taxon>
    </lineage>
</organism>
<dbReference type="InterPro" id="IPR025110">
    <property type="entry name" value="AMP-bd_C"/>
</dbReference>
<dbReference type="InterPro" id="IPR050237">
    <property type="entry name" value="ATP-dep_AMP-bd_enzyme"/>
</dbReference>
<comment type="caution">
    <text evidence="3">The sequence shown here is derived from an EMBL/GenBank/DDBJ whole genome shotgun (WGS) entry which is preliminary data.</text>
</comment>
<evidence type="ECO:0000313" key="4">
    <source>
        <dbReference type="Proteomes" id="UP001595704"/>
    </source>
</evidence>
<gene>
    <name evidence="3" type="ORF">ACFONL_08790</name>
</gene>
<protein>
    <submittedName>
        <fullName evidence="3">Long-chain-fatty-acid--CoA ligase</fullName>
        <ecNumber evidence="3">6.2.1.3</ecNumber>
    </submittedName>
</protein>
<dbReference type="RefSeq" id="WP_191319450.1">
    <property type="nucleotide sequence ID" value="NZ_BNCG01000008.1"/>
</dbReference>
<dbReference type="PANTHER" id="PTHR43767">
    <property type="entry name" value="LONG-CHAIN-FATTY-ACID--COA LIGASE"/>
    <property type="match status" value="1"/>
</dbReference>
<reference evidence="4" key="1">
    <citation type="journal article" date="2019" name="Int. J. Syst. Evol. Microbiol.">
        <title>The Global Catalogue of Microorganisms (GCM) 10K type strain sequencing project: providing services to taxonomists for standard genome sequencing and annotation.</title>
        <authorList>
            <consortium name="The Broad Institute Genomics Platform"/>
            <consortium name="The Broad Institute Genome Sequencing Center for Infectious Disease"/>
            <person name="Wu L."/>
            <person name="Ma J."/>
        </authorList>
    </citation>
    <scope>NUCLEOTIDE SEQUENCE [LARGE SCALE GENOMIC DNA]</scope>
    <source>
        <strain evidence="4">KCTC 42282</strain>
    </source>
</reference>